<dbReference type="OrthoDB" id="9877987at2759"/>
<feature type="region of interest" description="Disordered" evidence="1">
    <location>
        <begin position="38"/>
        <end position="108"/>
    </location>
</feature>
<sequence>YLMPGPCTEKMSIGCVRSPMETAEPMLSGQEHHYVSRTLAEAGGMELGEAKTSQPPNPTLPRDGLEQRKPRRKDTPVLNPPPLIPGVRRMKGEKQVIHLEAEENEGKN</sequence>
<evidence type="ECO:0000313" key="2">
    <source>
        <dbReference type="EMBL" id="KAG9333027.1"/>
    </source>
</evidence>
<dbReference type="GO" id="GO:0004865">
    <property type="term" value="F:protein serine/threonine phosphatase inhibitor activity"/>
    <property type="evidence" value="ECO:0007669"/>
    <property type="project" value="TreeGrafter"/>
</dbReference>
<dbReference type="EMBL" id="JAFBMS010000223">
    <property type="protein sequence ID" value="KAG9333027.1"/>
    <property type="molecule type" value="Genomic_DNA"/>
</dbReference>
<accession>A0A8T2N951</accession>
<organism evidence="2 3">
    <name type="scientific">Albula glossodonta</name>
    <name type="common">roundjaw bonefish</name>
    <dbReference type="NCBI Taxonomy" id="121402"/>
    <lineage>
        <taxon>Eukaryota</taxon>
        <taxon>Metazoa</taxon>
        <taxon>Chordata</taxon>
        <taxon>Craniata</taxon>
        <taxon>Vertebrata</taxon>
        <taxon>Euteleostomi</taxon>
        <taxon>Actinopterygii</taxon>
        <taxon>Neopterygii</taxon>
        <taxon>Teleostei</taxon>
        <taxon>Albuliformes</taxon>
        <taxon>Albulidae</taxon>
        <taxon>Albula</taxon>
    </lineage>
</organism>
<keyword evidence="3" id="KW-1185">Reference proteome</keyword>
<dbReference type="InterPro" id="IPR033242">
    <property type="entry name" value="PPP1R17"/>
</dbReference>
<protein>
    <submittedName>
        <fullName evidence="2">Uncharacterized protein</fullName>
    </submittedName>
</protein>
<dbReference type="PANTHER" id="PTHR15387">
    <property type="entry name" value="PROTEIN PHOSPHATASE 1 REGULATORY SUBUNIT 17"/>
    <property type="match status" value="1"/>
</dbReference>
<dbReference type="PANTHER" id="PTHR15387:SF0">
    <property type="entry name" value="PROTEIN PHOSPHATASE 1 REGULATORY SUBUNIT 17"/>
    <property type="match status" value="1"/>
</dbReference>
<dbReference type="AlphaFoldDB" id="A0A8T2N951"/>
<name>A0A8T2N951_9TELE</name>
<dbReference type="Proteomes" id="UP000824540">
    <property type="component" value="Unassembled WGS sequence"/>
</dbReference>
<feature type="compositionally biased region" description="Basic and acidic residues" evidence="1">
    <location>
        <begin position="90"/>
        <end position="108"/>
    </location>
</feature>
<comment type="caution">
    <text evidence="2">The sequence shown here is derived from an EMBL/GenBank/DDBJ whole genome shotgun (WGS) entry which is preliminary data.</text>
</comment>
<gene>
    <name evidence="2" type="ORF">JZ751_013903</name>
</gene>
<proteinExistence type="predicted"/>
<feature type="non-terminal residue" evidence="2">
    <location>
        <position position="108"/>
    </location>
</feature>
<evidence type="ECO:0000313" key="3">
    <source>
        <dbReference type="Proteomes" id="UP000824540"/>
    </source>
</evidence>
<reference evidence="2" key="1">
    <citation type="thesis" date="2021" institute="BYU ScholarsArchive" country="Provo, UT, USA">
        <title>Applications of and Algorithms for Genome Assembly and Genomic Analyses with an Emphasis on Marine Teleosts.</title>
        <authorList>
            <person name="Pickett B.D."/>
        </authorList>
    </citation>
    <scope>NUCLEOTIDE SEQUENCE</scope>
    <source>
        <strain evidence="2">HI-2016</strain>
    </source>
</reference>
<evidence type="ECO:0000256" key="1">
    <source>
        <dbReference type="SAM" id="MobiDB-lite"/>
    </source>
</evidence>